<proteinExistence type="predicted"/>
<feature type="compositionally biased region" description="Basic and acidic residues" evidence="1">
    <location>
        <begin position="45"/>
        <end position="55"/>
    </location>
</feature>
<dbReference type="SUPFAM" id="SSF103196">
    <property type="entry name" value="Roadblock/LC7 domain"/>
    <property type="match status" value="1"/>
</dbReference>
<feature type="region of interest" description="Disordered" evidence="1">
    <location>
        <begin position="45"/>
        <end position="74"/>
    </location>
</feature>
<evidence type="ECO:0000256" key="1">
    <source>
        <dbReference type="SAM" id="MobiDB-lite"/>
    </source>
</evidence>
<dbReference type="EMBL" id="DUJS01000004">
    <property type="protein sequence ID" value="HII70476.1"/>
    <property type="molecule type" value="Genomic_DNA"/>
</dbReference>
<dbReference type="GeneID" id="41583384"/>
<sequence length="74" mass="8335">MKLDDVVKEHGVLCAFVATEDGFVVDAASDTDIDPEESAALAADRRYETPKRDEQTGFGAERGRRWDHRRTVVR</sequence>
<reference evidence="2" key="1">
    <citation type="journal article" date="2020" name="bioRxiv">
        <title>A rank-normalized archaeal taxonomy based on genome phylogeny resolves widespread incomplete and uneven classifications.</title>
        <authorList>
            <person name="Rinke C."/>
            <person name="Chuvochina M."/>
            <person name="Mussig A.J."/>
            <person name="Chaumeil P.-A."/>
            <person name="Waite D.W."/>
            <person name="Whitman W.B."/>
            <person name="Parks D.H."/>
            <person name="Hugenholtz P."/>
        </authorList>
    </citation>
    <scope>NUCLEOTIDE SEQUENCE</scope>
    <source>
        <strain evidence="2">UBA8853</strain>
    </source>
</reference>
<accession>A0A832WRT2</accession>
<evidence type="ECO:0000313" key="2">
    <source>
        <dbReference type="EMBL" id="HII70476.1"/>
    </source>
</evidence>
<name>A0A832WRT2_9EURY</name>
<dbReference type="Proteomes" id="UP000619545">
    <property type="component" value="Unassembled WGS sequence"/>
</dbReference>
<organism evidence="2 3">
    <name type="scientific">Methanopyrus kandleri</name>
    <dbReference type="NCBI Taxonomy" id="2320"/>
    <lineage>
        <taxon>Archaea</taxon>
        <taxon>Methanobacteriati</taxon>
        <taxon>Methanobacteriota</taxon>
        <taxon>Methanomada group</taxon>
        <taxon>Methanopyri</taxon>
        <taxon>Methanopyrales</taxon>
        <taxon>Methanopyraceae</taxon>
        <taxon>Methanopyrus</taxon>
    </lineage>
</organism>
<dbReference type="RefSeq" id="WP_148679481.1">
    <property type="nucleotide sequence ID" value="NZ_DUJS01000004.1"/>
</dbReference>
<protein>
    <submittedName>
        <fullName evidence="2">Roadblock/LC7 domain-containing protein</fullName>
    </submittedName>
</protein>
<gene>
    <name evidence="2" type="ORF">HA336_04505</name>
</gene>
<feature type="compositionally biased region" description="Basic residues" evidence="1">
    <location>
        <begin position="65"/>
        <end position="74"/>
    </location>
</feature>
<evidence type="ECO:0000313" key="3">
    <source>
        <dbReference type="Proteomes" id="UP000619545"/>
    </source>
</evidence>
<dbReference type="Gene3D" id="3.30.450.30">
    <property type="entry name" value="Dynein light chain 2a, cytoplasmic"/>
    <property type="match status" value="1"/>
</dbReference>
<dbReference type="AlphaFoldDB" id="A0A832WRT2"/>
<comment type="caution">
    <text evidence="2">The sequence shown here is derived from an EMBL/GenBank/DDBJ whole genome shotgun (WGS) entry which is preliminary data.</text>
</comment>